<keyword evidence="5" id="KW-0560">Oxidoreductase</keyword>
<evidence type="ECO:0000256" key="5">
    <source>
        <dbReference type="ARBA" id="ARBA00023002"/>
    </source>
</evidence>
<feature type="chain" id="PRO_5024991963" description="Glucose-methanol-choline oxidoreductase C-terminal domain-containing protein" evidence="6">
    <location>
        <begin position="17"/>
        <end position="185"/>
    </location>
</feature>
<evidence type="ECO:0000256" key="6">
    <source>
        <dbReference type="SAM" id="SignalP"/>
    </source>
</evidence>
<sequence length="185" mass="20135">MGYIGYFLLPLAMVSAYLVSEQVDVQASLLTNPRDVADNTFDHIIAGGGLTGLTVDAKLTENLNIEVLNSGAIASYFAGEVILGAKLPYEALLGKYTEYIKDNFRANWHAVGSCFIIFRELSSIVDATARVYDTQGLCVIDGSIPSTQVSSHVMTILYGMALRIADSILDDYARTHEFLNVNQDA</sequence>
<evidence type="ECO:0000256" key="2">
    <source>
        <dbReference type="ARBA" id="ARBA00010790"/>
    </source>
</evidence>
<organism evidence="8 9">
    <name type="scientific">Aspergillus novoparasiticus</name>
    <dbReference type="NCBI Taxonomy" id="986946"/>
    <lineage>
        <taxon>Eukaryota</taxon>
        <taxon>Fungi</taxon>
        <taxon>Dikarya</taxon>
        <taxon>Ascomycota</taxon>
        <taxon>Pezizomycotina</taxon>
        <taxon>Eurotiomycetes</taxon>
        <taxon>Eurotiomycetidae</taxon>
        <taxon>Eurotiales</taxon>
        <taxon>Aspergillaceae</taxon>
        <taxon>Aspergillus</taxon>
        <taxon>Aspergillus subgen. Circumdati</taxon>
    </lineage>
</organism>
<evidence type="ECO:0000313" key="8">
    <source>
        <dbReference type="EMBL" id="KAB8213386.1"/>
    </source>
</evidence>
<dbReference type="EMBL" id="ML733623">
    <property type="protein sequence ID" value="KAB8213386.1"/>
    <property type="molecule type" value="Genomic_DNA"/>
</dbReference>
<evidence type="ECO:0000259" key="7">
    <source>
        <dbReference type="Pfam" id="PF05199"/>
    </source>
</evidence>
<proteinExistence type="inferred from homology"/>
<comment type="cofactor">
    <cofactor evidence="1">
        <name>FAD</name>
        <dbReference type="ChEBI" id="CHEBI:57692"/>
    </cofactor>
</comment>
<gene>
    <name evidence="8" type="ORF">BDV33DRAFT_210251</name>
</gene>
<reference evidence="8 9" key="1">
    <citation type="submission" date="2019-04" db="EMBL/GenBank/DDBJ databases">
        <title>Fungal friends and foes A comparative genomics study of 23 Aspergillus species from section Flavi.</title>
        <authorList>
            <consortium name="DOE Joint Genome Institute"/>
            <person name="Kjaerbolling I."/>
            <person name="Vesth T.C."/>
            <person name="Frisvad J.C."/>
            <person name="Nybo J.L."/>
            <person name="Theobald S."/>
            <person name="Kildgaard S."/>
            <person name="Petersen T.I."/>
            <person name="Kuo A."/>
            <person name="Sato A."/>
            <person name="Lyhne E.K."/>
            <person name="Kogle M.E."/>
            <person name="Wiebenga A."/>
            <person name="Kun R.S."/>
            <person name="Lubbers R.J."/>
            <person name="Makela M.R."/>
            <person name="Barry K."/>
            <person name="Chovatia M."/>
            <person name="Clum A."/>
            <person name="Daum C."/>
            <person name="Haridas S."/>
            <person name="He G."/>
            <person name="LaButti K."/>
            <person name="Lipzen A."/>
            <person name="Mondo S."/>
            <person name="Pangilinan J."/>
            <person name="Riley R."/>
            <person name="Salamov A."/>
            <person name="Simmons B.A."/>
            <person name="Magnuson J.K."/>
            <person name="Henrissat B."/>
            <person name="Mortensen U.H."/>
            <person name="Larsen T.O."/>
            <person name="De vries R.P."/>
            <person name="Grigoriev I.V."/>
            <person name="Machida M."/>
            <person name="Baker S.E."/>
            <person name="Andersen M.R."/>
        </authorList>
    </citation>
    <scope>NUCLEOTIDE SEQUENCE [LARGE SCALE GENOMIC DNA]</scope>
    <source>
        <strain evidence="8 9">CBS 126849</strain>
    </source>
</reference>
<dbReference type="Proteomes" id="UP000326799">
    <property type="component" value="Unassembled WGS sequence"/>
</dbReference>
<accession>A0A5N6E733</accession>
<dbReference type="Gene3D" id="3.50.50.60">
    <property type="entry name" value="FAD/NAD(P)-binding domain"/>
    <property type="match status" value="1"/>
</dbReference>
<evidence type="ECO:0000256" key="1">
    <source>
        <dbReference type="ARBA" id="ARBA00001974"/>
    </source>
</evidence>
<dbReference type="AlphaFoldDB" id="A0A5N6E733"/>
<dbReference type="InterPro" id="IPR036188">
    <property type="entry name" value="FAD/NAD-bd_sf"/>
</dbReference>
<feature type="domain" description="Glucose-methanol-choline oxidoreductase C-terminal" evidence="7">
    <location>
        <begin position="96"/>
        <end position="161"/>
    </location>
</feature>
<keyword evidence="4" id="KW-0274">FAD</keyword>
<dbReference type="PANTHER" id="PTHR11552:SF201">
    <property type="entry name" value="GLUCOSE-METHANOL-CHOLINE OXIDOREDUCTASE N-TERMINAL DOMAIN-CONTAINING PROTEIN"/>
    <property type="match status" value="1"/>
</dbReference>
<evidence type="ECO:0000256" key="3">
    <source>
        <dbReference type="ARBA" id="ARBA00022630"/>
    </source>
</evidence>
<dbReference type="Pfam" id="PF05199">
    <property type="entry name" value="GMC_oxred_C"/>
    <property type="match status" value="1"/>
</dbReference>
<dbReference type="PANTHER" id="PTHR11552">
    <property type="entry name" value="GLUCOSE-METHANOL-CHOLINE GMC OXIDOREDUCTASE"/>
    <property type="match status" value="1"/>
</dbReference>
<evidence type="ECO:0000313" key="9">
    <source>
        <dbReference type="Proteomes" id="UP000326799"/>
    </source>
</evidence>
<protein>
    <recommendedName>
        <fullName evidence="7">Glucose-methanol-choline oxidoreductase C-terminal domain-containing protein</fullName>
    </recommendedName>
</protein>
<dbReference type="GO" id="GO:0050660">
    <property type="term" value="F:flavin adenine dinucleotide binding"/>
    <property type="evidence" value="ECO:0007669"/>
    <property type="project" value="InterPro"/>
</dbReference>
<dbReference type="Gene3D" id="3.30.560.10">
    <property type="entry name" value="Glucose Oxidase, domain 3"/>
    <property type="match status" value="1"/>
</dbReference>
<name>A0A5N6E733_9EURO</name>
<dbReference type="InterPro" id="IPR007867">
    <property type="entry name" value="GMC_OxRtase_C"/>
</dbReference>
<comment type="similarity">
    <text evidence="2">Belongs to the GMC oxidoreductase family.</text>
</comment>
<keyword evidence="6" id="KW-0732">Signal</keyword>
<dbReference type="InterPro" id="IPR012132">
    <property type="entry name" value="GMC_OxRdtase"/>
</dbReference>
<keyword evidence="3" id="KW-0285">Flavoprotein</keyword>
<keyword evidence="9" id="KW-1185">Reference proteome</keyword>
<feature type="signal peptide" evidence="6">
    <location>
        <begin position="1"/>
        <end position="16"/>
    </location>
</feature>
<dbReference type="GO" id="GO:0016614">
    <property type="term" value="F:oxidoreductase activity, acting on CH-OH group of donors"/>
    <property type="evidence" value="ECO:0007669"/>
    <property type="project" value="InterPro"/>
</dbReference>
<dbReference type="SUPFAM" id="SSF51905">
    <property type="entry name" value="FAD/NAD(P)-binding domain"/>
    <property type="match status" value="1"/>
</dbReference>
<evidence type="ECO:0000256" key="4">
    <source>
        <dbReference type="ARBA" id="ARBA00022827"/>
    </source>
</evidence>